<keyword evidence="3" id="KW-1185">Reference proteome</keyword>
<keyword evidence="1" id="KW-0732">Signal</keyword>
<evidence type="ECO:0000313" key="3">
    <source>
        <dbReference type="Proteomes" id="UP000293952"/>
    </source>
</evidence>
<organism evidence="2 3">
    <name type="scientific">Brumimicrobium glaciale</name>
    <dbReference type="NCBI Taxonomy" id="200475"/>
    <lineage>
        <taxon>Bacteria</taxon>
        <taxon>Pseudomonadati</taxon>
        <taxon>Bacteroidota</taxon>
        <taxon>Flavobacteriia</taxon>
        <taxon>Flavobacteriales</taxon>
        <taxon>Crocinitomicaceae</taxon>
        <taxon>Brumimicrobium</taxon>
    </lineage>
</organism>
<dbReference type="OrthoDB" id="1467461at2"/>
<reference evidence="2 3" key="1">
    <citation type="submission" date="2019-02" db="EMBL/GenBank/DDBJ databases">
        <title>Genome sequence of the sea-ice species Brumimicrobium glaciale.</title>
        <authorList>
            <person name="Bowman J.P."/>
        </authorList>
    </citation>
    <scope>NUCLEOTIDE SEQUENCE [LARGE SCALE GENOMIC DNA]</scope>
    <source>
        <strain evidence="2 3">IC156</strain>
    </source>
</reference>
<evidence type="ECO:0000313" key="2">
    <source>
        <dbReference type="EMBL" id="RYM35113.1"/>
    </source>
</evidence>
<evidence type="ECO:0008006" key="4">
    <source>
        <dbReference type="Google" id="ProtNLM"/>
    </source>
</evidence>
<protein>
    <recommendedName>
        <fullName evidence="4">Lipoprotein</fullName>
    </recommendedName>
</protein>
<dbReference type="Proteomes" id="UP000293952">
    <property type="component" value="Unassembled WGS sequence"/>
</dbReference>
<dbReference type="PROSITE" id="PS51257">
    <property type="entry name" value="PROKAR_LIPOPROTEIN"/>
    <property type="match status" value="1"/>
</dbReference>
<evidence type="ECO:0000256" key="1">
    <source>
        <dbReference type="SAM" id="SignalP"/>
    </source>
</evidence>
<proteinExistence type="predicted"/>
<comment type="caution">
    <text evidence="2">The sequence shown here is derived from an EMBL/GenBank/DDBJ whole genome shotgun (WGS) entry which is preliminary data.</text>
</comment>
<feature type="chain" id="PRO_5020671587" description="Lipoprotein" evidence="1">
    <location>
        <begin position="21"/>
        <end position="154"/>
    </location>
</feature>
<dbReference type="EMBL" id="SETE01000002">
    <property type="protein sequence ID" value="RYM35113.1"/>
    <property type="molecule type" value="Genomic_DNA"/>
</dbReference>
<sequence length="154" mass="17816">MVWLKKVTLFILSALFIALTSCESVRSKSEIEQEKAISKEDLISSFFIQIQNWNNQSIPIIDSLGFEISKMDSSLTFLPYSNDYEPSAFGFTAKNKSDFKAFEESTYLSQDESTQIATYKVWRKKLNDLEILDLSIEPHPTLNWLFLVRLRGQE</sequence>
<dbReference type="AlphaFoldDB" id="A0A4Q4KNS7"/>
<gene>
    <name evidence="2" type="ORF">ERX46_06975</name>
</gene>
<dbReference type="RefSeq" id="WP_130093121.1">
    <property type="nucleotide sequence ID" value="NZ_SETE01000002.1"/>
</dbReference>
<name>A0A4Q4KNS7_9FLAO</name>
<accession>A0A4Q4KNS7</accession>
<feature type="signal peptide" evidence="1">
    <location>
        <begin position="1"/>
        <end position="20"/>
    </location>
</feature>